<keyword evidence="3" id="KW-0804">Transcription</keyword>
<dbReference type="EMBL" id="FUFA01000005">
    <property type="protein sequence ID" value="SPM36071.1"/>
    <property type="molecule type" value="Genomic_DNA"/>
</dbReference>
<dbReference type="AlphaFoldDB" id="A0A2U3NX31"/>
<dbReference type="Gene3D" id="1.10.357.10">
    <property type="entry name" value="Tetracycline Repressor, domain 2"/>
    <property type="match status" value="1"/>
</dbReference>
<keyword evidence="6" id="KW-1185">Reference proteome</keyword>
<evidence type="ECO:0000256" key="2">
    <source>
        <dbReference type="ARBA" id="ARBA00023125"/>
    </source>
</evidence>
<dbReference type="PANTHER" id="PTHR30055">
    <property type="entry name" value="HTH-TYPE TRANSCRIPTIONAL REGULATOR RUTR"/>
    <property type="match status" value="1"/>
</dbReference>
<dbReference type="InterPro" id="IPR011075">
    <property type="entry name" value="TetR_C"/>
</dbReference>
<evidence type="ECO:0000256" key="1">
    <source>
        <dbReference type="ARBA" id="ARBA00023015"/>
    </source>
</evidence>
<feature type="domain" description="Tetracyclin repressor-like C-terminal" evidence="4">
    <location>
        <begin position="73"/>
        <end position="183"/>
    </location>
</feature>
<evidence type="ECO:0000259" key="4">
    <source>
        <dbReference type="Pfam" id="PF16859"/>
    </source>
</evidence>
<sequence length="191" mass="21575">MSADVPVPEDFRKRVLDAACDELIRWGVDRFSIVALADRHGLDPELIQQHWPTADRLVLEVLLGWPSTERFELPDTGLLHTDLLALATWMADYVTSETGRGLQLAHIIANPNLPTARIRKEAWRARSDNLRVVVERARERGELRDGVDALSLLELLFAPINMRELFTGEPVDEEYCRNLAELVCRAVATAP</sequence>
<dbReference type="InterPro" id="IPR036271">
    <property type="entry name" value="Tet_transcr_reg_TetR-rel_C_sf"/>
</dbReference>
<dbReference type="GO" id="GO:0003700">
    <property type="term" value="F:DNA-binding transcription factor activity"/>
    <property type="evidence" value="ECO:0007669"/>
    <property type="project" value="TreeGrafter"/>
</dbReference>
<dbReference type="InterPro" id="IPR009057">
    <property type="entry name" value="Homeodomain-like_sf"/>
</dbReference>
<evidence type="ECO:0000256" key="3">
    <source>
        <dbReference type="ARBA" id="ARBA00023163"/>
    </source>
</evidence>
<keyword evidence="1" id="KW-0805">Transcription regulation</keyword>
<gene>
    <name evidence="5" type="ORF">MRAB57_3910</name>
</gene>
<evidence type="ECO:0000313" key="5">
    <source>
        <dbReference type="EMBL" id="SPM36071.1"/>
    </source>
</evidence>
<dbReference type="PANTHER" id="PTHR30055:SF148">
    <property type="entry name" value="TETR-FAMILY TRANSCRIPTIONAL REGULATOR"/>
    <property type="match status" value="1"/>
</dbReference>
<proteinExistence type="predicted"/>
<dbReference type="OrthoDB" id="9796019at2"/>
<dbReference type="Pfam" id="PF16859">
    <property type="entry name" value="TetR_C_11"/>
    <property type="match status" value="1"/>
</dbReference>
<organism evidence="5 6">
    <name type="scientific">Mycobacterium rhizamassiliense</name>
    <dbReference type="NCBI Taxonomy" id="1841860"/>
    <lineage>
        <taxon>Bacteria</taxon>
        <taxon>Bacillati</taxon>
        <taxon>Actinomycetota</taxon>
        <taxon>Actinomycetes</taxon>
        <taxon>Mycobacteriales</taxon>
        <taxon>Mycobacteriaceae</taxon>
        <taxon>Mycobacterium</taxon>
    </lineage>
</organism>
<accession>A0A2U3NX31</accession>
<reference evidence="5 6" key="1">
    <citation type="submission" date="2017-01" db="EMBL/GenBank/DDBJ databases">
        <authorList>
            <consortium name="Urmite Genomes"/>
        </authorList>
    </citation>
    <scope>NUCLEOTIDE SEQUENCE [LARGE SCALE GENOMIC DNA]</scope>
    <source>
        <strain evidence="5 6">AB57</strain>
    </source>
</reference>
<protein>
    <submittedName>
        <fullName evidence="5">TetR family transcriptional regulator</fullName>
    </submittedName>
</protein>
<dbReference type="InterPro" id="IPR050109">
    <property type="entry name" value="HTH-type_TetR-like_transc_reg"/>
</dbReference>
<name>A0A2U3NX31_9MYCO</name>
<keyword evidence="2" id="KW-0238">DNA-binding</keyword>
<dbReference type="Proteomes" id="UP000240988">
    <property type="component" value="Unassembled WGS sequence"/>
</dbReference>
<dbReference type="RefSeq" id="WP_077088819.1">
    <property type="nucleotide sequence ID" value="NZ_LT721901.1"/>
</dbReference>
<evidence type="ECO:0000313" key="6">
    <source>
        <dbReference type="Proteomes" id="UP000240988"/>
    </source>
</evidence>
<dbReference type="GO" id="GO:0000976">
    <property type="term" value="F:transcription cis-regulatory region binding"/>
    <property type="evidence" value="ECO:0007669"/>
    <property type="project" value="TreeGrafter"/>
</dbReference>
<dbReference type="STRING" id="1841860.GCA_900157375_03913"/>
<dbReference type="SUPFAM" id="SSF48498">
    <property type="entry name" value="Tetracyclin repressor-like, C-terminal domain"/>
    <property type="match status" value="1"/>
</dbReference>
<dbReference type="SUPFAM" id="SSF46689">
    <property type="entry name" value="Homeodomain-like"/>
    <property type="match status" value="1"/>
</dbReference>